<protein>
    <submittedName>
        <fullName evidence="2">DUF4153 domain-containing protein</fullName>
    </submittedName>
</protein>
<gene>
    <name evidence="2" type="ORF">HYN51_12595</name>
</gene>
<sequence>MEPAIMSDNSLPRLSRFFIIFVCILQGFLTYISHHSSSGSLLLQPSTFLYWQALLLVLPLVFAFTIVRLKDRFLWQNLAICLLVILLTTTWVYWNVEGVDNVSQYDGVVVPYLCSLCVLVFIALPWLQTRIKNKQWNVSYATIYDHLCINAITVILTLLLIILFWGILWLCVELFKQLNIHFFHHLFFRNNLFIYTINGFLIGVGIRTCRLQTHLMKALRNLLTIMVKGLLPVLSFVALIFITTLPFVGLNALSSAWSPSALLMTMVVLLITATNIVYKSGLKVQPYPTPVRFMVNASLLVLPLYAGLALYAISIRVNEYGWTPVRVWGYLVIIMSVLFSCSYAIAVTRSRRTWLHPLGMINRVLLPGCVALLILANTPLIDPYRISVNDQMNRYLASKVDADNLDLSLLRFKTGKRGQEALMFLYQDASFISNTQRKQRLEKIMAEHNRWEVNRAVDDLKDIHPKLTLDYVQKKLVLAKNTLKPEAAWWAILQSNPQVDIDLCLRDSDVCIINSLDLNQDGIYEYLLCHIERGSDISCHVFAKQGEEWKNIGHAYFPPKTVNVAYFERALREGNVKTRHKPWLDAEVGHEPVKIYYPEAE</sequence>
<feature type="transmembrane region" description="Helical" evidence="1">
    <location>
        <begin position="14"/>
        <end position="33"/>
    </location>
</feature>
<feature type="transmembrane region" description="Helical" evidence="1">
    <location>
        <begin position="290"/>
        <end position="315"/>
    </location>
</feature>
<feature type="transmembrane region" description="Helical" evidence="1">
    <location>
        <begin position="256"/>
        <end position="278"/>
    </location>
</feature>
<feature type="transmembrane region" description="Helical" evidence="1">
    <location>
        <begin position="109"/>
        <end position="127"/>
    </location>
</feature>
<accession>A0A2Y9U0F5</accession>
<dbReference type="EMBL" id="CP029185">
    <property type="protein sequence ID" value="AWH89312.1"/>
    <property type="molecule type" value="Genomic_DNA"/>
</dbReference>
<feature type="transmembrane region" description="Helical" evidence="1">
    <location>
        <begin position="74"/>
        <end position="94"/>
    </location>
</feature>
<feature type="transmembrane region" description="Helical" evidence="1">
    <location>
        <begin position="360"/>
        <end position="381"/>
    </location>
</feature>
<keyword evidence="1" id="KW-0472">Membrane</keyword>
<feature type="transmembrane region" description="Helical" evidence="1">
    <location>
        <begin position="48"/>
        <end position="67"/>
    </location>
</feature>
<reference evidence="2 3" key="1">
    <citation type="journal article" date="2019" name="Int. J. Syst. Evol. Microbiol.">
        <title>Limnobaculum parvum gen. nov., sp. nov., isolated from a freshwater lake.</title>
        <authorList>
            <person name="Baek C."/>
            <person name="Shin S.K."/>
            <person name="Yi H."/>
        </authorList>
    </citation>
    <scope>NUCLEOTIDE SEQUENCE [LARGE SCALE GENOMIC DNA]</scope>
    <source>
        <strain evidence="2 3">HYN0051</strain>
    </source>
</reference>
<evidence type="ECO:0000256" key="1">
    <source>
        <dbReference type="SAM" id="Phobius"/>
    </source>
</evidence>
<feature type="transmembrane region" description="Helical" evidence="1">
    <location>
        <begin position="327"/>
        <end position="348"/>
    </location>
</feature>
<organism evidence="2 3">
    <name type="scientific">Limnobaculum parvum</name>
    <dbReference type="NCBI Taxonomy" id="2172103"/>
    <lineage>
        <taxon>Bacteria</taxon>
        <taxon>Pseudomonadati</taxon>
        <taxon>Pseudomonadota</taxon>
        <taxon>Gammaproteobacteria</taxon>
        <taxon>Enterobacterales</taxon>
        <taxon>Budviciaceae</taxon>
        <taxon>Limnobaculum</taxon>
    </lineage>
</organism>
<dbReference type="AlphaFoldDB" id="A0A2Y9U0F5"/>
<keyword evidence="3" id="KW-1185">Reference proteome</keyword>
<keyword evidence="1" id="KW-0812">Transmembrane</keyword>
<evidence type="ECO:0000313" key="3">
    <source>
        <dbReference type="Proteomes" id="UP000244908"/>
    </source>
</evidence>
<feature type="transmembrane region" description="Helical" evidence="1">
    <location>
        <begin position="192"/>
        <end position="209"/>
    </location>
</feature>
<name>A0A2Y9U0F5_9GAMM</name>
<keyword evidence="1" id="KW-1133">Transmembrane helix</keyword>
<dbReference type="KEGG" id="lpv:HYN51_12595"/>
<dbReference type="Proteomes" id="UP000244908">
    <property type="component" value="Chromosome"/>
</dbReference>
<proteinExistence type="predicted"/>
<feature type="transmembrane region" description="Helical" evidence="1">
    <location>
        <begin position="147"/>
        <end position="172"/>
    </location>
</feature>
<feature type="transmembrane region" description="Helical" evidence="1">
    <location>
        <begin position="230"/>
        <end position="250"/>
    </location>
</feature>
<evidence type="ECO:0000313" key="2">
    <source>
        <dbReference type="EMBL" id="AWH89312.1"/>
    </source>
</evidence>